<geneLocation type="plasmid" evidence="2">
    <name>p721005-KPC</name>
</geneLocation>
<accession>A0A2S1JF49</accession>
<protein>
    <submittedName>
        <fullName evidence="2">Uncharacterized protein</fullName>
    </submittedName>
</protein>
<evidence type="ECO:0000313" key="2">
    <source>
        <dbReference type="EMBL" id="AWF76892.1"/>
    </source>
</evidence>
<reference evidence="2" key="1">
    <citation type="submission" date="2018-01" db="EMBL/GenBank/DDBJ databases">
        <title>Complete sequence of p721005-KPC.</title>
        <authorList>
            <person name="Shen Y."/>
            <person name="Feng J."/>
            <person name="Zhao Y."/>
            <person name="Qu D."/>
            <person name="Zhan Z."/>
            <person name="Jiang X."/>
            <person name="Zeng L."/>
        </authorList>
    </citation>
    <scope>NUCLEOTIDE SEQUENCE</scope>
    <source>
        <strain evidence="2">721005</strain>
        <plasmid evidence="2">p721005-KPC</plasmid>
    </source>
</reference>
<organism evidence="2">
    <name type="scientific">Klebsiella pneumoniae</name>
    <dbReference type="NCBI Taxonomy" id="573"/>
    <lineage>
        <taxon>Bacteria</taxon>
        <taxon>Pseudomonadati</taxon>
        <taxon>Pseudomonadota</taxon>
        <taxon>Gammaproteobacteria</taxon>
        <taxon>Enterobacterales</taxon>
        <taxon>Enterobacteriaceae</taxon>
        <taxon>Klebsiella/Raoultella group</taxon>
        <taxon>Klebsiella</taxon>
        <taxon>Klebsiella pneumoniae complex</taxon>
    </lineage>
</organism>
<evidence type="ECO:0000256" key="1">
    <source>
        <dbReference type="SAM" id="MobiDB-lite"/>
    </source>
</evidence>
<feature type="region of interest" description="Disordered" evidence="1">
    <location>
        <begin position="1"/>
        <end position="45"/>
    </location>
</feature>
<dbReference type="RefSeq" id="WP_172690134.1">
    <property type="nucleotide sequence ID" value="NZ_KY270850.1"/>
</dbReference>
<keyword evidence="2" id="KW-0614">Plasmid</keyword>
<sequence length="45" mass="4782">MDAITLDKSGHSSSPFSKRRQLRRADTTAGRKVENAGAVPQAAAQ</sequence>
<dbReference type="EMBL" id="MG764550">
    <property type="protein sequence ID" value="AWF76892.1"/>
    <property type="molecule type" value="Genomic_DNA"/>
</dbReference>
<proteinExistence type="predicted"/>
<name>A0A2S1JF49_KLEPN</name>
<dbReference type="AlphaFoldDB" id="A0A2S1JF49"/>
<feature type="compositionally biased region" description="Basic and acidic residues" evidence="1">
    <location>
        <begin position="23"/>
        <end position="34"/>
    </location>
</feature>